<dbReference type="Pfam" id="PF03009">
    <property type="entry name" value="GDPD"/>
    <property type="match status" value="1"/>
</dbReference>
<evidence type="ECO:0000313" key="3">
    <source>
        <dbReference type="Proteomes" id="UP001597369"/>
    </source>
</evidence>
<dbReference type="PANTHER" id="PTHR46211">
    <property type="entry name" value="GLYCEROPHOSPHORYL DIESTER PHOSPHODIESTERASE"/>
    <property type="match status" value="1"/>
</dbReference>
<organism evidence="2 3">
    <name type="scientific">Pontibacter silvestris</name>
    <dbReference type="NCBI Taxonomy" id="2305183"/>
    <lineage>
        <taxon>Bacteria</taxon>
        <taxon>Pseudomonadati</taxon>
        <taxon>Bacteroidota</taxon>
        <taxon>Cytophagia</taxon>
        <taxon>Cytophagales</taxon>
        <taxon>Hymenobacteraceae</taxon>
        <taxon>Pontibacter</taxon>
    </lineage>
</organism>
<dbReference type="PROSITE" id="PS51704">
    <property type="entry name" value="GP_PDE"/>
    <property type="match status" value="1"/>
</dbReference>
<dbReference type="SUPFAM" id="SSF51695">
    <property type="entry name" value="PLC-like phosphodiesterases"/>
    <property type="match status" value="1"/>
</dbReference>
<sequence>MHPFLKYSFAALFLTTAYTFPKETPLPKPVDLPAFDTEGHRGARGLMPENTVPAMRKALELGVTTLEMDAHVTKDGQVILSHDPYINRAYSLTPTGDEIPKADKEKYVLYQMNYSDIQKFDVGSKPYNNFPQQQKLKAYKPLLSEVIDSAQAYIKEHNLPQPFYNIETKSKPTGDGKFHPAPNAYVKQVMDVVEQKNVTPYVIIQSFDPRTLQELHKRYPGIKSSLLVENTNSLEANLQKLGFTPTVYSPYYKLVNADLLKKCHDKGIKVVPWTVNDLEEMKRLKQLGVDGIISDYPNLFKKL</sequence>
<keyword evidence="3" id="KW-1185">Reference proteome</keyword>
<dbReference type="InterPro" id="IPR030395">
    <property type="entry name" value="GP_PDE_dom"/>
</dbReference>
<accession>A0ABW4WU00</accession>
<evidence type="ECO:0000259" key="1">
    <source>
        <dbReference type="PROSITE" id="PS51704"/>
    </source>
</evidence>
<dbReference type="EMBL" id="JBHUHV010000018">
    <property type="protein sequence ID" value="MFD2066242.1"/>
    <property type="molecule type" value="Genomic_DNA"/>
</dbReference>
<dbReference type="InterPro" id="IPR017946">
    <property type="entry name" value="PLC-like_Pdiesterase_TIM-brl"/>
</dbReference>
<evidence type="ECO:0000313" key="2">
    <source>
        <dbReference type="EMBL" id="MFD2066242.1"/>
    </source>
</evidence>
<feature type="domain" description="GP-PDE" evidence="1">
    <location>
        <begin position="35"/>
        <end position="303"/>
    </location>
</feature>
<proteinExistence type="predicted"/>
<dbReference type="PANTHER" id="PTHR46211:SF14">
    <property type="entry name" value="GLYCEROPHOSPHODIESTER PHOSPHODIESTERASE"/>
    <property type="match status" value="1"/>
</dbReference>
<gene>
    <name evidence="2" type="ORF">ACFSKU_05055</name>
</gene>
<comment type="caution">
    <text evidence="2">The sequence shown here is derived from an EMBL/GenBank/DDBJ whole genome shotgun (WGS) entry which is preliminary data.</text>
</comment>
<dbReference type="RefSeq" id="WP_229961063.1">
    <property type="nucleotide sequence ID" value="NZ_JAJJWI010000010.1"/>
</dbReference>
<reference evidence="3" key="1">
    <citation type="journal article" date="2019" name="Int. J. Syst. Evol. Microbiol.">
        <title>The Global Catalogue of Microorganisms (GCM) 10K type strain sequencing project: providing services to taxonomists for standard genome sequencing and annotation.</title>
        <authorList>
            <consortium name="The Broad Institute Genomics Platform"/>
            <consortium name="The Broad Institute Genome Sequencing Center for Infectious Disease"/>
            <person name="Wu L."/>
            <person name="Ma J."/>
        </authorList>
    </citation>
    <scope>NUCLEOTIDE SEQUENCE [LARGE SCALE GENOMIC DNA]</scope>
    <source>
        <strain evidence="3">JCM 16545</strain>
    </source>
</reference>
<dbReference type="Gene3D" id="3.20.20.190">
    <property type="entry name" value="Phosphatidylinositol (PI) phosphodiesterase"/>
    <property type="match status" value="1"/>
</dbReference>
<dbReference type="Proteomes" id="UP001597369">
    <property type="component" value="Unassembled WGS sequence"/>
</dbReference>
<name>A0ABW4WU00_9BACT</name>
<protein>
    <submittedName>
        <fullName evidence="2">Glycerophosphodiester phosphodiesterase family protein</fullName>
    </submittedName>
</protein>